<evidence type="ECO:0008006" key="3">
    <source>
        <dbReference type="Google" id="ProtNLM"/>
    </source>
</evidence>
<gene>
    <name evidence="1" type="ORF">GCM10011389_10800</name>
</gene>
<evidence type="ECO:0000313" key="2">
    <source>
        <dbReference type="Proteomes" id="UP000642571"/>
    </source>
</evidence>
<evidence type="ECO:0000313" key="1">
    <source>
        <dbReference type="EMBL" id="GGD05146.1"/>
    </source>
</evidence>
<organism evidence="1 2">
    <name type="scientific">Pontibacillus salipaludis</name>
    <dbReference type="NCBI Taxonomy" id="1697394"/>
    <lineage>
        <taxon>Bacteria</taxon>
        <taxon>Bacillati</taxon>
        <taxon>Bacillota</taxon>
        <taxon>Bacilli</taxon>
        <taxon>Bacillales</taxon>
        <taxon>Bacillaceae</taxon>
        <taxon>Pontibacillus</taxon>
    </lineage>
</organism>
<proteinExistence type="predicted"/>
<dbReference type="EMBL" id="BMIN01000003">
    <property type="protein sequence ID" value="GGD05146.1"/>
    <property type="molecule type" value="Genomic_DNA"/>
</dbReference>
<dbReference type="RefSeq" id="WP_188651584.1">
    <property type="nucleotide sequence ID" value="NZ_BMIN01000003.1"/>
</dbReference>
<name>A0ABQ1PW33_9BACI</name>
<reference evidence="2" key="1">
    <citation type="journal article" date="2019" name="Int. J. Syst. Evol. Microbiol.">
        <title>The Global Catalogue of Microorganisms (GCM) 10K type strain sequencing project: providing services to taxonomists for standard genome sequencing and annotation.</title>
        <authorList>
            <consortium name="The Broad Institute Genomics Platform"/>
            <consortium name="The Broad Institute Genome Sequencing Center for Infectious Disease"/>
            <person name="Wu L."/>
            <person name="Ma J."/>
        </authorList>
    </citation>
    <scope>NUCLEOTIDE SEQUENCE [LARGE SCALE GENOMIC DNA]</scope>
    <source>
        <strain evidence="2">CGMCC 1.15353</strain>
    </source>
</reference>
<comment type="caution">
    <text evidence="1">The sequence shown here is derived from an EMBL/GenBank/DDBJ whole genome shotgun (WGS) entry which is preliminary data.</text>
</comment>
<sequence>MNKGRAAKAAKSARKDSGLTQLQLSMDIDYSREAVSKQEHGEYRVQPELAKHYTTRHQNPWVAMEAAHEYTGWGPVKLDGDLVDLHRSSVKAKAIEELQEAIDAIENIDVVNHPNSLASFERKNVEDALEEVVEAITASNHLVAVLCAEYAFKWDKVWSDHTRQLKAKGYVKS</sequence>
<dbReference type="Proteomes" id="UP000642571">
    <property type="component" value="Unassembled WGS sequence"/>
</dbReference>
<accession>A0ABQ1PW33</accession>
<dbReference type="SUPFAM" id="SSF47413">
    <property type="entry name" value="lambda repressor-like DNA-binding domains"/>
    <property type="match status" value="1"/>
</dbReference>
<keyword evidence="2" id="KW-1185">Reference proteome</keyword>
<dbReference type="InterPro" id="IPR010982">
    <property type="entry name" value="Lambda_DNA-bd_dom_sf"/>
</dbReference>
<protein>
    <recommendedName>
        <fullName evidence="3">HTH cro/C1-type domain-containing protein</fullName>
    </recommendedName>
</protein>